<accession>A0AAV0KRL7</accession>
<evidence type="ECO:0000313" key="2">
    <source>
        <dbReference type="Proteomes" id="UP001154282"/>
    </source>
</evidence>
<gene>
    <name evidence="1" type="ORF">LITE_LOCUS20093</name>
</gene>
<keyword evidence="2" id="KW-1185">Reference proteome</keyword>
<dbReference type="AlphaFoldDB" id="A0AAV0KRL7"/>
<name>A0AAV0KRL7_9ROSI</name>
<sequence>MSATMYAAAATAASPTSLLLPGVSAVRTARCSFLPLLPPRCPSRFSPASVKVLSESSRVSLLQTRATSSDETSTSVDTNEIFTDLKEKVSFKTVVVCSIDFHLAFSNAWLFSPETLLLKLVKVF</sequence>
<organism evidence="1 2">
    <name type="scientific">Linum tenue</name>
    <dbReference type="NCBI Taxonomy" id="586396"/>
    <lineage>
        <taxon>Eukaryota</taxon>
        <taxon>Viridiplantae</taxon>
        <taxon>Streptophyta</taxon>
        <taxon>Embryophyta</taxon>
        <taxon>Tracheophyta</taxon>
        <taxon>Spermatophyta</taxon>
        <taxon>Magnoliopsida</taxon>
        <taxon>eudicotyledons</taxon>
        <taxon>Gunneridae</taxon>
        <taxon>Pentapetalae</taxon>
        <taxon>rosids</taxon>
        <taxon>fabids</taxon>
        <taxon>Malpighiales</taxon>
        <taxon>Linaceae</taxon>
        <taxon>Linum</taxon>
    </lineage>
</organism>
<protein>
    <submittedName>
        <fullName evidence="1">Uncharacterized protein</fullName>
    </submittedName>
</protein>
<reference evidence="1" key="1">
    <citation type="submission" date="2022-08" db="EMBL/GenBank/DDBJ databases">
        <authorList>
            <person name="Gutierrez-Valencia J."/>
        </authorList>
    </citation>
    <scope>NUCLEOTIDE SEQUENCE</scope>
</reference>
<proteinExistence type="predicted"/>
<dbReference type="Proteomes" id="UP001154282">
    <property type="component" value="Unassembled WGS sequence"/>
</dbReference>
<evidence type="ECO:0000313" key="1">
    <source>
        <dbReference type="EMBL" id="CAI0424835.1"/>
    </source>
</evidence>
<dbReference type="EMBL" id="CAMGYJ010000005">
    <property type="protein sequence ID" value="CAI0424835.1"/>
    <property type="molecule type" value="Genomic_DNA"/>
</dbReference>
<comment type="caution">
    <text evidence="1">The sequence shown here is derived from an EMBL/GenBank/DDBJ whole genome shotgun (WGS) entry which is preliminary data.</text>
</comment>